<dbReference type="GO" id="GO:0006865">
    <property type="term" value="P:amino acid transport"/>
    <property type="evidence" value="ECO:0007669"/>
    <property type="project" value="UniProtKB-KW"/>
</dbReference>
<dbReference type="PANTHER" id="PTHR30483">
    <property type="entry name" value="LEUCINE-SPECIFIC-BINDING PROTEIN"/>
    <property type="match status" value="1"/>
</dbReference>
<protein>
    <submittedName>
        <fullName evidence="6">Aliphatic amidase expression-regulating protein</fullName>
    </submittedName>
</protein>
<keyword evidence="3" id="KW-0029">Amino-acid transport</keyword>
<dbReference type="InterPro" id="IPR028082">
    <property type="entry name" value="Peripla_BP_I"/>
</dbReference>
<keyword evidence="7" id="KW-1185">Reference proteome</keyword>
<evidence type="ECO:0000313" key="7">
    <source>
        <dbReference type="Proteomes" id="UP000193061"/>
    </source>
</evidence>
<name>A0A1X6Z4H2_9RHOB</name>
<proteinExistence type="inferred from homology"/>
<evidence type="ECO:0000313" key="6">
    <source>
        <dbReference type="EMBL" id="SLN40097.1"/>
    </source>
</evidence>
<keyword evidence="2 4" id="KW-0732">Signal</keyword>
<dbReference type="Proteomes" id="UP000193061">
    <property type="component" value="Unassembled WGS sequence"/>
</dbReference>
<organism evidence="6 7">
    <name type="scientific">Roseovarius albus</name>
    <dbReference type="NCBI Taxonomy" id="1247867"/>
    <lineage>
        <taxon>Bacteria</taxon>
        <taxon>Pseudomonadati</taxon>
        <taxon>Pseudomonadota</taxon>
        <taxon>Alphaproteobacteria</taxon>
        <taxon>Rhodobacterales</taxon>
        <taxon>Roseobacteraceae</taxon>
        <taxon>Roseovarius</taxon>
    </lineage>
</organism>
<reference evidence="6 7" key="1">
    <citation type="submission" date="2017-03" db="EMBL/GenBank/DDBJ databases">
        <authorList>
            <person name="Afonso C.L."/>
            <person name="Miller P.J."/>
            <person name="Scott M.A."/>
            <person name="Spackman E."/>
            <person name="Goraichik I."/>
            <person name="Dimitrov K.M."/>
            <person name="Suarez D.L."/>
            <person name="Swayne D.E."/>
        </authorList>
    </citation>
    <scope>NUCLEOTIDE SEQUENCE [LARGE SCALE GENOMIC DNA]</scope>
    <source>
        <strain evidence="6 7">CECT 7450</strain>
    </source>
</reference>
<dbReference type="SUPFAM" id="SSF53822">
    <property type="entry name" value="Periplasmic binding protein-like I"/>
    <property type="match status" value="1"/>
</dbReference>
<gene>
    <name evidence="6" type="primary">amiC</name>
    <name evidence="6" type="ORF">ROA7450_01912</name>
</gene>
<comment type="similarity">
    <text evidence="1">Belongs to the leucine-binding protein family.</text>
</comment>
<dbReference type="RefSeq" id="WP_085805439.1">
    <property type="nucleotide sequence ID" value="NZ_FWFX01000005.1"/>
</dbReference>
<evidence type="ECO:0000259" key="5">
    <source>
        <dbReference type="Pfam" id="PF13458"/>
    </source>
</evidence>
<evidence type="ECO:0000256" key="4">
    <source>
        <dbReference type="SAM" id="SignalP"/>
    </source>
</evidence>
<evidence type="ECO:0000256" key="3">
    <source>
        <dbReference type="ARBA" id="ARBA00022970"/>
    </source>
</evidence>
<evidence type="ECO:0000256" key="1">
    <source>
        <dbReference type="ARBA" id="ARBA00010062"/>
    </source>
</evidence>
<dbReference type="AlphaFoldDB" id="A0A1X6Z4H2"/>
<feature type="signal peptide" evidence="4">
    <location>
        <begin position="1"/>
        <end position="36"/>
    </location>
</feature>
<dbReference type="InterPro" id="IPR051010">
    <property type="entry name" value="BCAA_transport"/>
</dbReference>
<feature type="chain" id="PRO_5010887412" evidence="4">
    <location>
        <begin position="37"/>
        <end position="428"/>
    </location>
</feature>
<keyword evidence="3" id="KW-0813">Transport</keyword>
<dbReference type="PANTHER" id="PTHR30483:SF6">
    <property type="entry name" value="PERIPLASMIC BINDING PROTEIN OF ABC TRANSPORTER FOR NATURAL AMINO ACIDS"/>
    <property type="match status" value="1"/>
</dbReference>
<feature type="domain" description="Leucine-binding protein" evidence="5">
    <location>
        <begin position="41"/>
        <end position="402"/>
    </location>
</feature>
<dbReference type="InterPro" id="IPR006311">
    <property type="entry name" value="TAT_signal"/>
</dbReference>
<dbReference type="Pfam" id="PF13458">
    <property type="entry name" value="Peripla_BP_6"/>
    <property type="match status" value="1"/>
</dbReference>
<sequence>MITPKNATTRRNVLKTLAGGAAGAATLPLWARYAQAQTSEPIKIGFQVHRTGIGAAYGRWYDRTTMAAVNLINEQGGINGRPVEIVAEDDGTDPKRGAEVVEKFANQHGCDIGFGTLFSHVVIGSSPRAGELKLPYFVVSEGHHVASGMLNRYTLQPGITDVKSQVQAMAPFVAENLGKKVTMIFPDFAFGHDHRDFFTRAIEAQGGEVLAHIAVPPAETSFTKYFPKIPQDTEVLYHVMVGPAVLTFVKELGEFFGPSRPEIFGFIDSLEAVDISSPGLEYLEGTYFWEGNPRHAQEDQSEHDKFYRAAVGVDERGASISDPSDVSTYAHMFGCWETLHVIKAGMEAAGYQSHADRAKLIEAVEAMTEMPLSQAHPQGAKLFNGKTHQVFGHQYISKVTDGKLVKVHTTSIEDTLYPDEVDYTTQSF</sequence>
<evidence type="ECO:0000256" key="2">
    <source>
        <dbReference type="ARBA" id="ARBA00022729"/>
    </source>
</evidence>
<dbReference type="InterPro" id="IPR028081">
    <property type="entry name" value="Leu-bd"/>
</dbReference>
<dbReference type="Gene3D" id="3.40.50.2300">
    <property type="match status" value="2"/>
</dbReference>
<dbReference type="PROSITE" id="PS51318">
    <property type="entry name" value="TAT"/>
    <property type="match status" value="1"/>
</dbReference>
<dbReference type="OrthoDB" id="9794229at2"/>
<dbReference type="EMBL" id="FWFX01000005">
    <property type="protein sequence ID" value="SLN40097.1"/>
    <property type="molecule type" value="Genomic_DNA"/>
</dbReference>
<accession>A0A1X6Z4H2</accession>